<evidence type="ECO:0000313" key="3">
    <source>
        <dbReference type="EMBL" id="MCL6741856.1"/>
    </source>
</evidence>
<gene>
    <name evidence="3" type="ORF">LZ518_12035</name>
</gene>
<evidence type="ECO:0000259" key="1">
    <source>
        <dbReference type="Pfam" id="PF00534"/>
    </source>
</evidence>
<dbReference type="SUPFAM" id="SSF48208">
    <property type="entry name" value="Six-hairpin glycosidases"/>
    <property type="match status" value="1"/>
</dbReference>
<name>A0ABT0SBR1_9SPHN</name>
<evidence type="ECO:0000259" key="2">
    <source>
        <dbReference type="Pfam" id="PF13439"/>
    </source>
</evidence>
<dbReference type="EMBL" id="JAMGBB010000001">
    <property type="protein sequence ID" value="MCL6741856.1"/>
    <property type="molecule type" value="Genomic_DNA"/>
</dbReference>
<dbReference type="RefSeq" id="WP_249916220.1">
    <property type="nucleotide sequence ID" value="NZ_JAMGBB010000001.1"/>
</dbReference>
<dbReference type="Pfam" id="PF00534">
    <property type="entry name" value="Glycos_transf_1"/>
    <property type="match status" value="1"/>
</dbReference>
<accession>A0ABT0SBR1</accession>
<dbReference type="Pfam" id="PF13439">
    <property type="entry name" value="Glyco_transf_4"/>
    <property type="match status" value="1"/>
</dbReference>
<keyword evidence="4" id="KW-1185">Reference proteome</keyword>
<proteinExistence type="predicted"/>
<keyword evidence="3" id="KW-0808">Transferase</keyword>
<dbReference type="PANTHER" id="PTHR12526:SF572">
    <property type="entry name" value="BLL5144 PROTEIN"/>
    <property type="match status" value="1"/>
</dbReference>
<dbReference type="InterPro" id="IPR001296">
    <property type="entry name" value="Glyco_trans_1"/>
</dbReference>
<sequence>MLDFIDRPITTEESIEAPSSAVPFARIALVGNALPRRCGLATFTSHVADALRHRYPAMAVDHYAMDDGSGVEYSADVHTIAFDDKAAYRAAAGAIEASGAEAIWLQHEYGIFGGPAGSDILELISATKLPLILTLHTVLEEPSDEQEAVMVRLIARADRTIVMAAKAATILRRRYSVSPDRIEVIPHGVPDRPLRDPDDLKPRFKWQGRKVLMTFGLIAPSKGIRHMIEAMPEVVREHPDVLYEIVGATHPNLVRSEGESHRAMLAELARELGVEDHVRFVDRFVDEDELLDMLQAADVYVTPYLNMVQVTSGTLAYAVAVGKPVISTPYVHATEILADGHGVIVPPADPKGLAEATNRLLSDDDLRRTISRAAYRRGREMLWPRVVERSLAPFQGRSRPSIPRLLPQPSALPLAAVLRMTDNVGILQHAVHSVPNRDHGYCIDDNARALMLAVRRHDAQSADLASIYAGFIQHGWNSDLRRFRNFMAYDRRWLESCGSEDSNGRTLWALAMAATRAASTGIRDWALKLFEEAAPFADELSAPRAKMFAAMGGLELLRKRTDHDLARWLIDQSATQLMHLHFRYARDGWNWFEPELAYDNARLPELLIRAGMTLDKPAMVERGLETLRWLTRHQTSPRGMFRPVGCHGFCRPYAPPLAFDQQPIEAAATVDAACAAYEATGEDEWRQVAQAAFAWFFGDNDAGIPLADPRDGGCFDGLMATGINRNQGAESILSLHLAALTMREALGGRKWAGQDDGSTADTGSFAAA</sequence>
<feature type="domain" description="Glycosyl transferase family 1" evidence="1">
    <location>
        <begin position="207"/>
        <end position="376"/>
    </location>
</feature>
<feature type="domain" description="Glycosyltransferase subfamily 4-like N-terminal" evidence="2">
    <location>
        <begin position="114"/>
        <end position="190"/>
    </location>
</feature>
<dbReference type="Proteomes" id="UP001165383">
    <property type="component" value="Unassembled WGS sequence"/>
</dbReference>
<comment type="caution">
    <text evidence="3">The sequence shown here is derived from an EMBL/GenBank/DDBJ whole genome shotgun (WGS) entry which is preliminary data.</text>
</comment>
<protein>
    <submittedName>
        <fullName evidence="3">Glycosyltransferase</fullName>
        <ecNumber evidence="3">2.4.-.-</ecNumber>
    </submittedName>
</protein>
<dbReference type="PANTHER" id="PTHR12526">
    <property type="entry name" value="GLYCOSYLTRANSFERASE"/>
    <property type="match status" value="1"/>
</dbReference>
<dbReference type="GO" id="GO:0016757">
    <property type="term" value="F:glycosyltransferase activity"/>
    <property type="evidence" value="ECO:0007669"/>
    <property type="project" value="UniProtKB-KW"/>
</dbReference>
<organism evidence="3 4">
    <name type="scientific">Sphingomonas brevis</name>
    <dbReference type="NCBI Taxonomy" id="2908206"/>
    <lineage>
        <taxon>Bacteria</taxon>
        <taxon>Pseudomonadati</taxon>
        <taxon>Pseudomonadota</taxon>
        <taxon>Alphaproteobacteria</taxon>
        <taxon>Sphingomonadales</taxon>
        <taxon>Sphingomonadaceae</taxon>
        <taxon>Sphingomonas</taxon>
    </lineage>
</organism>
<dbReference type="Gene3D" id="3.40.50.2000">
    <property type="entry name" value="Glycogen Phosphorylase B"/>
    <property type="match status" value="2"/>
</dbReference>
<dbReference type="InterPro" id="IPR008928">
    <property type="entry name" value="6-hairpin_glycosidase_sf"/>
</dbReference>
<reference evidence="3" key="1">
    <citation type="submission" date="2022-05" db="EMBL/GenBank/DDBJ databases">
        <authorList>
            <person name="Jo J.-H."/>
            <person name="Im W.-T."/>
        </authorList>
    </citation>
    <scope>NUCLEOTIDE SEQUENCE</scope>
    <source>
        <strain evidence="3">RB56-2</strain>
    </source>
</reference>
<evidence type="ECO:0000313" key="4">
    <source>
        <dbReference type="Proteomes" id="UP001165383"/>
    </source>
</evidence>
<keyword evidence="3" id="KW-0328">Glycosyltransferase</keyword>
<dbReference type="SUPFAM" id="SSF53756">
    <property type="entry name" value="UDP-Glycosyltransferase/glycogen phosphorylase"/>
    <property type="match status" value="1"/>
</dbReference>
<dbReference type="InterPro" id="IPR028098">
    <property type="entry name" value="Glyco_trans_4-like_N"/>
</dbReference>
<dbReference type="CDD" id="cd03822">
    <property type="entry name" value="GT4_mannosyltransferase-like"/>
    <property type="match status" value="1"/>
</dbReference>
<dbReference type="EC" id="2.4.-.-" evidence="3"/>